<sequence length="32" mass="3647">MTPRGSCVLAVLKTFAQRHFWGHSTNGLFKQK</sequence>
<protein>
    <submittedName>
        <fullName evidence="1">Uncharacterized protein</fullName>
    </submittedName>
</protein>
<dbReference type="EMBL" id="GBXM01084171">
    <property type="protein sequence ID" value="JAH24406.1"/>
    <property type="molecule type" value="Transcribed_RNA"/>
</dbReference>
<organism evidence="1">
    <name type="scientific">Anguilla anguilla</name>
    <name type="common">European freshwater eel</name>
    <name type="synonym">Muraena anguilla</name>
    <dbReference type="NCBI Taxonomy" id="7936"/>
    <lineage>
        <taxon>Eukaryota</taxon>
        <taxon>Metazoa</taxon>
        <taxon>Chordata</taxon>
        <taxon>Craniata</taxon>
        <taxon>Vertebrata</taxon>
        <taxon>Euteleostomi</taxon>
        <taxon>Actinopterygii</taxon>
        <taxon>Neopterygii</taxon>
        <taxon>Teleostei</taxon>
        <taxon>Anguilliformes</taxon>
        <taxon>Anguillidae</taxon>
        <taxon>Anguilla</taxon>
    </lineage>
</organism>
<evidence type="ECO:0000313" key="1">
    <source>
        <dbReference type="EMBL" id="JAH24406.1"/>
    </source>
</evidence>
<reference evidence="1" key="1">
    <citation type="submission" date="2014-11" db="EMBL/GenBank/DDBJ databases">
        <authorList>
            <person name="Amaro Gonzalez C."/>
        </authorList>
    </citation>
    <scope>NUCLEOTIDE SEQUENCE</scope>
</reference>
<proteinExistence type="predicted"/>
<accession>A0A0E9R5I2</accession>
<dbReference type="AlphaFoldDB" id="A0A0E9R5I2"/>
<name>A0A0E9R5I2_ANGAN</name>
<reference evidence="1" key="2">
    <citation type="journal article" date="2015" name="Fish Shellfish Immunol.">
        <title>Early steps in the European eel (Anguilla anguilla)-Vibrio vulnificus interaction in the gills: Role of the RtxA13 toxin.</title>
        <authorList>
            <person name="Callol A."/>
            <person name="Pajuelo D."/>
            <person name="Ebbesson L."/>
            <person name="Teles M."/>
            <person name="MacKenzie S."/>
            <person name="Amaro C."/>
        </authorList>
    </citation>
    <scope>NUCLEOTIDE SEQUENCE</scope>
</reference>